<dbReference type="EMBL" id="BDGG01000001">
    <property type="protein sequence ID" value="GAU90664.1"/>
    <property type="molecule type" value="Genomic_DNA"/>
</dbReference>
<sequence>MLFEYRDALREMIKADHVENRVFGSVGNGMMRDQCDYRVIETLSVKRWNWTTRRTAIDGYFILKWLVSNGIMLKVIINTNKFIQLNVEQFNIHFQDSLKYDHQSLAR</sequence>
<comment type="caution">
    <text evidence="1">The sequence shown here is derived from an EMBL/GenBank/DDBJ whole genome shotgun (WGS) entry which is preliminary data.</text>
</comment>
<dbReference type="Proteomes" id="UP000186922">
    <property type="component" value="Unassembled WGS sequence"/>
</dbReference>
<proteinExistence type="predicted"/>
<evidence type="ECO:0000313" key="1">
    <source>
        <dbReference type="EMBL" id="GAU90664.1"/>
    </source>
</evidence>
<reference evidence="1 2" key="1">
    <citation type="journal article" date="2016" name="Nat. Commun.">
        <title>Extremotolerant tardigrade genome and improved radiotolerance of human cultured cells by tardigrade-unique protein.</title>
        <authorList>
            <person name="Hashimoto T."/>
            <person name="Horikawa D.D."/>
            <person name="Saito Y."/>
            <person name="Kuwahara H."/>
            <person name="Kozuka-Hata H."/>
            <person name="Shin-I T."/>
            <person name="Minakuchi Y."/>
            <person name="Ohishi K."/>
            <person name="Motoyama A."/>
            <person name="Aizu T."/>
            <person name="Enomoto A."/>
            <person name="Kondo K."/>
            <person name="Tanaka S."/>
            <person name="Hara Y."/>
            <person name="Koshikawa S."/>
            <person name="Sagara H."/>
            <person name="Miura T."/>
            <person name="Yokobori S."/>
            <person name="Miyagawa K."/>
            <person name="Suzuki Y."/>
            <person name="Kubo T."/>
            <person name="Oyama M."/>
            <person name="Kohara Y."/>
            <person name="Fujiyama A."/>
            <person name="Arakawa K."/>
            <person name="Katayama T."/>
            <person name="Toyoda A."/>
            <person name="Kunieda T."/>
        </authorList>
    </citation>
    <scope>NUCLEOTIDE SEQUENCE [LARGE SCALE GENOMIC DNA]</scope>
    <source>
        <strain evidence="1 2">YOKOZUNA-1</strain>
    </source>
</reference>
<protein>
    <submittedName>
        <fullName evidence="1">Uncharacterized protein</fullName>
    </submittedName>
</protein>
<organism evidence="1 2">
    <name type="scientific">Ramazzottius varieornatus</name>
    <name type="common">Water bear</name>
    <name type="synonym">Tardigrade</name>
    <dbReference type="NCBI Taxonomy" id="947166"/>
    <lineage>
        <taxon>Eukaryota</taxon>
        <taxon>Metazoa</taxon>
        <taxon>Ecdysozoa</taxon>
        <taxon>Tardigrada</taxon>
        <taxon>Eutardigrada</taxon>
        <taxon>Parachela</taxon>
        <taxon>Hypsibioidea</taxon>
        <taxon>Ramazzottiidae</taxon>
        <taxon>Ramazzottius</taxon>
    </lineage>
</organism>
<name>A0A1D1ULT7_RAMVA</name>
<evidence type="ECO:0000313" key="2">
    <source>
        <dbReference type="Proteomes" id="UP000186922"/>
    </source>
</evidence>
<keyword evidence="2" id="KW-1185">Reference proteome</keyword>
<gene>
    <name evidence="1" type="primary">RvY_03050-1</name>
    <name evidence="1" type="synonym">RvY_03050.1</name>
    <name evidence="1" type="ORF">RvY_03050</name>
</gene>
<dbReference type="AlphaFoldDB" id="A0A1D1ULT7"/>
<accession>A0A1D1ULT7</accession>